<reference evidence="1 2" key="1">
    <citation type="journal article" date="2020" name="bioRxiv">
        <title>Sequence and annotation of 42 cannabis genomes reveals extensive copy number variation in cannabinoid synthesis and pathogen resistance genes.</title>
        <authorList>
            <person name="Mckernan K.J."/>
            <person name="Helbert Y."/>
            <person name="Kane L.T."/>
            <person name="Ebling H."/>
            <person name="Zhang L."/>
            <person name="Liu B."/>
            <person name="Eaton Z."/>
            <person name="Mclaughlin S."/>
            <person name="Kingan S."/>
            <person name="Baybayan P."/>
            <person name="Concepcion G."/>
            <person name="Jordan M."/>
            <person name="Riva A."/>
            <person name="Barbazuk W."/>
            <person name="Harkins T."/>
        </authorList>
    </citation>
    <scope>NUCLEOTIDE SEQUENCE [LARGE SCALE GENOMIC DNA]</scope>
    <source>
        <strain evidence="2">cv. Jamaican Lion 4</strain>
        <tissue evidence="1">Leaf</tissue>
    </source>
</reference>
<proteinExistence type="predicted"/>
<dbReference type="EMBL" id="JAATIQ010000039">
    <property type="protein sequence ID" value="KAF4395680.1"/>
    <property type="molecule type" value="Genomic_DNA"/>
</dbReference>
<dbReference type="AlphaFoldDB" id="A0A7J6HMJ6"/>
<dbReference type="Proteomes" id="UP000583929">
    <property type="component" value="Unassembled WGS sequence"/>
</dbReference>
<evidence type="ECO:0000313" key="2">
    <source>
        <dbReference type="Proteomes" id="UP000583929"/>
    </source>
</evidence>
<comment type="caution">
    <text evidence="1">The sequence shown here is derived from an EMBL/GenBank/DDBJ whole genome shotgun (WGS) entry which is preliminary data.</text>
</comment>
<organism evidence="1 2">
    <name type="scientific">Cannabis sativa</name>
    <name type="common">Hemp</name>
    <name type="synonym">Marijuana</name>
    <dbReference type="NCBI Taxonomy" id="3483"/>
    <lineage>
        <taxon>Eukaryota</taxon>
        <taxon>Viridiplantae</taxon>
        <taxon>Streptophyta</taxon>
        <taxon>Embryophyta</taxon>
        <taxon>Tracheophyta</taxon>
        <taxon>Spermatophyta</taxon>
        <taxon>Magnoliopsida</taxon>
        <taxon>eudicotyledons</taxon>
        <taxon>Gunneridae</taxon>
        <taxon>Pentapetalae</taxon>
        <taxon>rosids</taxon>
        <taxon>fabids</taxon>
        <taxon>Rosales</taxon>
        <taxon>Cannabaceae</taxon>
        <taxon>Cannabis</taxon>
    </lineage>
</organism>
<protein>
    <submittedName>
        <fullName evidence="1">Uncharacterized protein</fullName>
    </submittedName>
</protein>
<keyword evidence="2" id="KW-1185">Reference proteome</keyword>
<gene>
    <name evidence="1" type="ORF">G4B88_013454</name>
</gene>
<name>A0A7J6HMJ6_CANSA</name>
<sequence length="66" mass="7434">MILVEAFKRGNLDNKVGEDIIRVMDMWVTFHNKWVAALVADGVKRFPFSNDINLIAGSIQESVPSE</sequence>
<evidence type="ECO:0000313" key="1">
    <source>
        <dbReference type="EMBL" id="KAF4395680.1"/>
    </source>
</evidence>
<accession>A0A7J6HMJ6</accession>